<accession>A0AAD4NGC7</accession>
<feature type="domain" description="Importin N-terminal" evidence="7">
    <location>
        <begin position="22"/>
        <end position="102"/>
    </location>
</feature>
<proteinExistence type="inferred from homology"/>
<dbReference type="SMART" id="SM00913">
    <property type="entry name" value="IBN_N"/>
    <property type="match status" value="1"/>
</dbReference>
<keyword evidence="5" id="KW-0677">Repeat</keyword>
<name>A0AAD4NGC7_9BILA</name>
<dbReference type="Pfam" id="PF25574">
    <property type="entry name" value="TPR_IMB1"/>
    <property type="match status" value="1"/>
</dbReference>
<reference evidence="8" key="1">
    <citation type="submission" date="2022-01" db="EMBL/GenBank/DDBJ databases">
        <title>Genome Sequence Resource for Two Populations of Ditylenchus destructor, the Migratory Endoparasitic Phytonematode.</title>
        <authorList>
            <person name="Zhang H."/>
            <person name="Lin R."/>
            <person name="Xie B."/>
        </authorList>
    </citation>
    <scope>NUCLEOTIDE SEQUENCE</scope>
    <source>
        <strain evidence="8">BazhouSP</strain>
    </source>
</reference>
<dbReference type="PROSITE" id="PS50166">
    <property type="entry name" value="IMPORTIN_B_NT"/>
    <property type="match status" value="1"/>
</dbReference>
<dbReference type="Proteomes" id="UP001201812">
    <property type="component" value="Unassembled WGS sequence"/>
</dbReference>
<evidence type="ECO:0000256" key="2">
    <source>
        <dbReference type="ARBA" id="ARBA00010907"/>
    </source>
</evidence>
<dbReference type="InterPro" id="IPR016024">
    <property type="entry name" value="ARM-type_fold"/>
</dbReference>
<keyword evidence="3" id="KW-0813">Transport</keyword>
<dbReference type="Gene3D" id="1.25.10.10">
    <property type="entry name" value="Leucine-rich Repeat Variant"/>
    <property type="match status" value="1"/>
</dbReference>
<comment type="caution">
    <text evidence="8">The sequence shown here is derived from an EMBL/GenBank/DDBJ whole genome shotgun (WGS) entry which is preliminary data.</text>
</comment>
<sequence>MTELLQILERTISQNPADQQQALDFLRQACETHYPEFVRELVTVLSNVNSVPYVRQAAGLQLKNTLVAKEAELYDVYKKRWLSLHIDIRSYVKECVLKTLGTEARPSTAAQCLAAISCIELPDNQWPELIDTLMANVTNAASSEMLKESSLETLGYICQDMPPTVMESKANAILTAIVQGMRVDEQSMHVRLAATTALLNSLEFTRNNFENETERNIIMEVTCSATVCPDTAVKVVALQCLVKIMSLYYQFMEPYMNRALFPITLHAMKDENDEVAMQGIEFWSNVCEEELNLAVETEEAEEQGQTPIHVSKHYAKGALQHILPILTETLAKQDESDDDDEWTPAKAAGICVMFLAQCCGDAIVDPILPFITKHFGDPNWHFREAAIMAFGSILEGPSKATLLRLVEQAINPLIVTLTDSNLAVKDTAAWSIGRVCDTCEDLVTKEEILNVLLPALSVALQDQPRVATNVCWAISSLVKAAYKVATEQGTDGFGQPQSFILSGVYESMVSELIKTTDRPDASTSNLRIAAYETLMELIKNSPVDCYPVVQRTTLTILSKLESLLNIEDALISSADRQQLRDLQSQLCATLQSVLHKLRKEDAPLISDSIMNGLLQIMNRCFGKDGGGVIQEALMAVSSLIDVLGADFEKYMEQFRPFLFAALGSHEETQLCITAIGVVSDLCRAFESRIFPIMDELMAKLLDILQDAKASRTVKAHVLNVFGDIALGLNQLYARYLESSMRWLRDAIEAAQITNPEDYEQLEYVETLRENCCAAFAGIVQALGSSPDGLRMIEPYVNTMMQLIVLVSTSNPPAQDGVYSAACALVGDLIHAFGVAFLPFAESEPVVNLVQRCRRSKANKAKTVANWVNRETARVKRQAGQA</sequence>
<protein>
    <submittedName>
        <fullName evidence="8">HEAT-like repeat domain-containing protein</fullName>
    </submittedName>
</protein>
<evidence type="ECO:0000256" key="5">
    <source>
        <dbReference type="ARBA" id="ARBA00022737"/>
    </source>
</evidence>
<dbReference type="EMBL" id="JAKKPZ010000001">
    <property type="protein sequence ID" value="KAI1728966.1"/>
    <property type="molecule type" value="Genomic_DNA"/>
</dbReference>
<dbReference type="PANTHER" id="PTHR10527">
    <property type="entry name" value="IMPORTIN BETA"/>
    <property type="match status" value="1"/>
</dbReference>
<dbReference type="InterPro" id="IPR001494">
    <property type="entry name" value="Importin-beta_N"/>
</dbReference>
<organism evidence="8 9">
    <name type="scientific">Ditylenchus destructor</name>
    <dbReference type="NCBI Taxonomy" id="166010"/>
    <lineage>
        <taxon>Eukaryota</taxon>
        <taxon>Metazoa</taxon>
        <taxon>Ecdysozoa</taxon>
        <taxon>Nematoda</taxon>
        <taxon>Chromadorea</taxon>
        <taxon>Rhabditida</taxon>
        <taxon>Tylenchina</taxon>
        <taxon>Tylenchomorpha</taxon>
        <taxon>Sphaerularioidea</taxon>
        <taxon>Anguinidae</taxon>
        <taxon>Anguininae</taxon>
        <taxon>Ditylenchus</taxon>
    </lineage>
</organism>
<evidence type="ECO:0000256" key="6">
    <source>
        <dbReference type="ARBA" id="ARBA00022927"/>
    </source>
</evidence>
<dbReference type="GO" id="GO:0006606">
    <property type="term" value="P:protein import into nucleus"/>
    <property type="evidence" value="ECO:0007669"/>
    <property type="project" value="InterPro"/>
</dbReference>
<comment type="subcellular location">
    <subcellularLocation>
        <location evidence="1">Cytoplasm</location>
    </subcellularLocation>
</comment>
<dbReference type="Pfam" id="PF03810">
    <property type="entry name" value="IBN_N"/>
    <property type="match status" value="1"/>
</dbReference>
<keyword evidence="9" id="KW-1185">Reference proteome</keyword>
<dbReference type="Pfam" id="PF13513">
    <property type="entry name" value="HEAT_EZ"/>
    <property type="match status" value="1"/>
</dbReference>
<dbReference type="InterPro" id="IPR058584">
    <property type="entry name" value="IMB1_TNPO1-like_TPR"/>
</dbReference>
<keyword evidence="6" id="KW-0653">Protein transport</keyword>
<dbReference type="AlphaFoldDB" id="A0AAD4NGC7"/>
<evidence type="ECO:0000313" key="8">
    <source>
        <dbReference type="EMBL" id="KAI1728966.1"/>
    </source>
</evidence>
<evidence type="ECO:0000313" key="9">
    <source>
        <dbReference type="Proteomes" id="UP001201812"/>
    </source>
</evidence>
<evidence type="ECO:0000256" key="3">
    <source>
        <dbReference type="ARBA" id="ARBA00022448"/>
    </source>
</evidence>
<dbReference type="InterPro" id="IPR040122">
    <property type="entry name" value="Importin_beta"/>
</dbReference>
<dbReference type="SUPFAM" id="SSF48371">
    <property type="entry name" value="ARM repeat"/>
    <property type="match status" value="1"/>
</dbReference>
<dbReference type="GO" id="GO:0005737">
    <property type="term" value="C:cytoplasm"/>
    <property type="evidence" value="ECO:0007669"/>
    <property type="project" value="UniProtKB-SubCell"/>
</dbReference>
<evidence type="ECO:0000259" key="7">
    <source>
        <dbReference type="PROSITE" id="PS50166"/>
    </source>
</evidence>
<dbReference type="GO" id="GO:0031267">
    <property type="term" value="F:small GTPase binding"/>
    <property type="evidence" value="ECO:0007669"/>
    <property type="project" value="InterPro"/>
</dbReference>
<dbReference type="FunFam" id="1.25.10.10:FF:000027">
    <property type="entry name" value="Importin subunit beta-1"/>
    <property type="match status" value="1"/>
</dbReference>
<gene>
    <name evidence="8" type="ORF">DdX_01180</name>
</gene>
<evidence type="ECO:0000256" key="1">
    <source>
        <dbReference type="ARBA" id="ARBA00004496"/>
    </source>
</evidence>
<keyword evidence="4" id="KW-0963">Cytoplasm</keyword>
<comment type="similarity">
    <text evidence="2">Belongs to the importin beta family. Importin beta-1 subfamily.</text>
</comment>
<evidence type="ECO:0000256" key="4">
    <source>
        <dbReference type="ARBA" id="ARBA00022490"/>
    </source>
</evidence>
<dbReference type="InterPro" id="IPR011989">
    <property type="entry name" value="ARM-like"/>
</dbReference>